<dbReference type="Proteomes" id="UP000030745">
    <property type="component" value="Unassembled WGS sequence"/>
</dbReference>
<feature type="repeat" description="Solcar" evidence="9">
    <location>
        <begin position="34"/>
        <end position="119"/>
    </location>
</feature>
<organism evidence="11 12">
    <name type="scientific">Saprolegnia parasitica (strain CBS 223.65)</name>
    <dbReference type="NCBI Taxonomy" id="695850"/>
    <lineage>
        <taxon>Eukaryota</taxon>
        <taxon>Sar</taxon>
        <taxon>Stramenopiles</taxon>
        <taxon>Oomycota</taxon>
        <taxon>Saprolegniomycetes</taxon>
        <taxon>Saprolegniales</taxon>
        <taxon>Saprolegniaceae</taxon>
        <taxon>Saprolegnia</taxon>
    </lineage>
</organism>
<name>A0A067BKM8_SAPPC</name>
<evidence type="ECO:0000256" key="3">
    <source>
        <dbReference type="ARBA" id="ARBA00022448"/>
    </source>
</evidence>
<evidence type="ECO:0000256" key="4">
    <source>
        <dbReference type="ARBA" id="ARBA00022692"/>
    </source>
</evidence>
<reference evidence="11 12" key="1">
    <citation type="journal article" date="2013" name="PLoS Genet.">
        <title>Distinctive expansion of potential virulence genes in the genome of the oomycete fish pathogen Saprolegnia parasitica.</title>
        <authorList>
            <person name="Jiang R.H."/>
            <person name="de Bruijn I."/>
            <person name="Haas B.J."/>
            <person name="Belmonte R."/>
            <person name="Lobach L."/>
            <person name="Christie J."/>
            <person name="van den Ackerveken G."/>
            <person name="Bottin A."/>
            <person name="Bulone V."/>
            <person name="Diaz-Moreno S.M."/>
            <person name="Dumas B."/>
            <person name="Fan L."/>
            <person name="Gaulin E."/>
            <person name="Govers F."/>
            <person name="Grenville-Briggs L.J."/>
            <person name="Horner N.R."/>
            <person name="Levin J.Z."/>
            <person name="Mammella M."/>
            <person name="Meijer H.J."/>
            <person name="Morris P."/>
            <person name="Nusbaum C."/>
            <person name="Oome S."/>
            <person name="Phillips A.J."/>
            <person name="van Rooyen D."/>
            <person name="Rzeszutek E."/>
            <person name="Saraiva M."/>
            <person name="Secombes C.J."/>
            <person name="Seidl M.F."/>
            <person name="Snel B."/>
            <person name="Stassen J.H."/>
            <person name="Sykes S."/>
            <person name="Tripathy S."/>
            <person name="van den Berg H."/>
            <person name="Vega-Arreguin J.C."/>
            <person name="Wawra S."/>
            <person name="Young S.K."/>
            <person name="Zeng Q."/>
            <person name="Dieguez-Uribeondo J."/>
            <person name="Russ C."/>
            <person name="Tyler B.M."/>
            <person name="van West P."/>
        </authorList>
    </citation>
    <scope>NUCLEOTIDE SEQUENCE [LARGE SCALE GENOMIC DNA]</scope>
    <source>
        <strain evidence="11 12">CBS 223.65</strain>
    </source>
</reference>
<dbReference type="PROSITE" id="PS50231">
    <property type="entry name" value="RICIN_B_LECTIN"/>
    <property type="match status" value="1"/>
</dbReference>
<dbReference type="SUPFAM" id="SSF103506">
    <property type="entry name" value="Mitochondrial carrier"/>
    <property type="match status" value="1"/>
</dbReference>
<dbReference type="RefSeq" id="XP_012210259.1">
    <property type="nucleotide sequence ID" value="XM_012354869.1"/>
</dbReference>
<gene>
    <name evidence="11" type="ORF">SPRG_22349</name>
</gene>
<sequence length="384" mass="42166">MEWLEIAKDLNAGTVGGVAGIVAGHPLDTIKKELTPTEQLIAGSAAGLFQVSFAAPAELVKITMQVNNYPSTYSSITCAKDIWASQGMKGLYRGWQLNMLRDVPAFGSYFYSYELLKHWLTDGCAENETTMNLLLAGGSAGSISWMVTQPIDVVKTLVQSQPATSPLSALDVVKHHYKLEGAGFLFRGFGATILRAFPVSAVTFLVYERSMQYMNLDFEYAANVETQLALLLLASLVAAVAALTDPPGFNNSDIMGWLGNRKKDDDTELVWSITMRGTALGVNTTAAQREWEKLYRINGDLLRNDHTNLCLEAAYTASVLRVYGAVCNASSPEQTWTFAHRRLEHAVFRRNCLAIVDGATPIVRMEACDRSAAVPSSQKIRFFR</sequence>
<accession>A0A067BKM8</accession>
<dbReference type="KEGG" id="spar:SPRG_22349"/>
<evidence type="ECO:0000256" key="10">
    <source>
        <dbReference type="RuleBase" id="RU000488"/>
    </source>
</evidence>
<proteinExistence type="inferred from homology"/>
<evidence type="ECO:0000313" key="12">
    <source>
        <dbReference type="Proteomes" id="UP000030745"/>
    </source>
</evidence>
<comment type="similarity">
    <text evidence="2 10">Belongs to the mitochondrial carrier (TC 2.A.29) family.</text>
</comment>
<dbReference type="VEuPathDB" id="FungiDB:SPRG_22349"/>
<dbReference type="InterPro" id="IPR002067">
    <property type="entry name" value="MCP"/>
</dbReference>
<feature type="repeat" description="Solcar" evidence="9">
    <location>
        <begin position="128"/>
        <end position="213"/>
    </location>
</feature>
<dbReference type="PRINTS" id="PR00926">
    <property type="entry name" value="MITOCARRIER"/>
</dbReference>
<dbReference type="InterPro" id="IPR018108">
    <property type="entry name" value="MCP_transmembrane"/>
</dbReference>
<evidence type="ECO:0000256" key="7">
    <source>
        <dbReference type="ARBA" id="ARBA00023128"/>
    </source>
</evidence>
<dbReference type="PROSITE" id="PS50920">
    <property type="entry name" value="SOLCAR"/>
    <property type="match status" value="2"/>
</dbReference>
<dbReference type="PANTHER" id="PTHR45624:SF10">
    <property type="entry name" value="SLC (SOLUTE CARRIER) HOMOLOG"/>
    <property type="match status" value="1"/>
</dbReference>
<dbReference type="Gene3D" id="2.80.10.50">
    <property type="match status" value="1"/>
</dbReference>
<keyword evidence="8 9" id="KW-0472">Membrane</keyword>
<evidence type="ECO:0000256" key="5">
    <source>
        <dbReference type="ARBA" id="ARBA00022737"/>
    </source>
</evidence>
<keyword evidence="5" id="KW-0677">Repeat</keyword>
<evidence type="ECO:0000256" key="2">
    <source>
        <dbReference type="ARBA" id="ARBA00006375"/>
    </source>
</evidence>
<evidence type="ECO:0000256" key="6">
    <source>
        <dbReference type="ARBA" id="ARBA00022989"/>
    </source>
</evidence>
<dbReference type="Pfam" id="PF00153">
    <property type="entry name" value="Mito_carr"/>
    <property type="match status" value="2"/>
</dbReference>
<dbReference type="InterPro" id="IPR035992">
    <property type="entry name" value="Ricin_B-like_lectins"/>
</dbReference>
<dbReference type="AlphaFoldDB" id="A0A067BKM8"/>
<dbReference type="SUPFAM" id="SSF50370">
    <property type="entry name" value="Ricin B-like lectins"/>
    <property type="match status" value="1"/>
</dbReference>
<dbReference type="GO" id="GO:0031966">
    <property type="term" value="C:mitochondrial membrane"/>
    <property type="evidence" value="ECO:0007669"/>
    <property type="project" value="UniProtKB-SubCell"/>
</dbReference>
<dbReference type="EMBL" id="KK583376">
    <property type="protein sequence ID" value="KDO19029.1"/>
    <property type="molecule type" value="Genomic_DNA"/>
</dbReference>
<keyword evidence="6" id="KW-1133">Transmembrane helix</keyword>
<dbReference type="PANTHER" id="PTHR45624">
    <property type="entry name" value="MITOCHONDRIAL BASIC AMINO ACIDS TRANSPORTER-RELATED"/>
    <property type="match status" value="1"/>
</dbReference>
<evidence type="ECO:0000256" key="9">
    <source>
        <dbReference type="PROSITE-ProRule" id="PRU00282"/>
    </source>
</evidence>
<protein>
    <submittedName>
        <fullName evidence="11">Uncharacterized protein</fullName>
    </submittedName>
</protein>
<keyword evidence="4 9" id="KW-0812">Transmembrane</keyword>
<keyword evidence="12" id="KW-1185">Reference proteome</keyword>
<evidence type="ECO:0000256" key="8">
    <source>
        <dbReference type="ARBA" id="ARBA00023136"/>
    </source>
</evidence>
<keyword evidence="7" id="KW-0496">Mitochondrion</keyword>
<comment type="subcellular location">
    <subcellularLocation>
        <location evidence="1">Mitochondrion membrane</location>
        <topology evidence="1">Multi-pass membrane protein</topology>
    </subcellularLocation>
</comment>
<dbReference type="GO" id="GO:0022857">
    <property type="term" value="F:transmembrane transporter activity"/>
    <property type="evidence" value="ECO:0007669"/>
    <property type="project" value="TreeGrafter"/>
</dbReference>
<dbReference type="Gene3D" id="1.50.40.10">
    <property type="entry name" value="Mitochondrial carrier domain"/>
    <property type="match status" value="1"/>
</dbReference>
<dbReference type="OrthoDB" id="193856at2759"/>
<evidence type="ECO:0000256" key="1">
    <source>
        <dbReference type="ARBA" id="ARBA00004225"/>
    </source>
</evidence>
<keyword evidence="3 10" id="KW-0813">Transport</keyword>
<dbReference type="GeneID" id="24142732"/>
<evidence type="ECO:0000313" key="11">
    <source>
        <dbReference type="EMBL" id="KDO19029.1"/>
    </source>
</evidence>
<dbReference type="InterPro" id="IPR023395">
    <property type="entry name" value="MCP_dom_sf"/>
</dbReference>
<dbReference type="InterPro" id="IPR050567">
    <property type="entry name" value="Mitochondrial_Carrier"/>
</dbReference>